<keyword evidence="3" id="KW-1185">Reference proteome</keyword>
<dbReference type="EMBL" id="FXUV02000021">
    <property type="protein sequence ID" value="SNB67304.1"/>
    <property type="molecule type" value="Genomic_DNA"/>
</dbReference>
<protein>
    <submittedName>
        <fullName evidence="2">Uncharacterized protein</fullName>
    </submittedName>
</protein>
<dbReference type="STRING" id="1522312.GCA_900177895_00974"/>
<name>A0A238TC84_9NEIS</name>
<organism evidence="2 3">
    <name type="scientific">Kingella negevensis</name>
    <dbReference type="NCBI Taxonomy" id="1522312"/>
    <lineage>
        <taxon>Bacteria</taxon>
        <taxon>Pseudomonadati</taxon>
        <taxon>Pseudomonadota</taxon>
        <taxon>Betaproteobacteria</taxon>
        <taxon>Neisseriales</taxon>
        <taxon>Neisseriaceae</taxon>
        <taxon>Kingella</taxon>
    </lineage>
</organism>
<sequence length="99" mass="11284">MHQFSIHTQNDELLGFLIMLADDEYSPQSGQLAIKLSSPVSSAAQPLEAWANESLLKWRITQDKISVYDYEDTLMGFIKQEWLIINGKHFLLNDLSTAL</sequence>
<dbReference type="Proteomes" id="UP000215450">
    <property type="component" value="Unassembled WGS sequence"/>
</dbReference>
<accession>A0A238TC84</accession>
<gene>
    <name evidence="2" type="ORF">KEBURONENSIS_00146</name>
</gene>
<dbReference type="OrthoDB" id="8606037at2"/>
<reference evidence="2 3" key="2">
    <citation type="submission" date="2017-06" db="EMBL/GenBank/DDBJ databases">
        <authorList>
            <person name="Kim H.J."/>
            <person name="Triplett B.A."/>
        </authorList>
    </citation>
    <scope>NUCLEOTIDE SEQUENCE [LARGE SCALE GENOMIC DNA]</scope>
    <source>
        <strain evidence="2">Kingella_eburonensis</strain>
    </source>
</reference>
<reference evidence="1" key="1">
    <citation type="submission" date="2017-05" db="EMBL/GenBank/DDBJ databases">
        <authorList>
            <person name="Song R."/>
            <person name="Chenine A.L."/>
            <person name="Ruprecht R.M."/>
        </authorList>
    </citation>
    <scope>NUCLEOTIDE SEQUENCE</scope>
    <source>
        <strain evidence="1">Kingella_eburonensis</strain>
    </source>
</reference>
<dbReference type="InterPro" id="IPR058172">
    <property type="entry name" value="HLGFF_Neisseriales"/>
</dbReference>
<evidence type="ECO:0000313" key="3">
    <source>
        <dbReference type="Proteomes" id="UP000215450"/>
    </source>
</evidence>
<dbReference type="NCBIfam" id="NF047841">
    <property type="entry name" value="HLGFF_fam"/>
    <property type="match status" value="1"/>
</dbReference>
<evidence type="ECO:0000313" key="1">
    <source>
        <dbReference type="EMBL" id="SMQ12264.1"/>
    </source>
</evidence>
<evidence type="ECO:0000313" key="2">
    <source>
        <dbReference type="EMBL" id="SNB67304.1"/>
    </source>
</evidence>
<dbReference type="EMBL" id="FXUV01000019">
    <property type="protein sequence ID" value="SMQ12264.1"/>
    <property type="molecule type" value="Genomic_DNA"/>
</dbReference>
<dbReference type="AlphaFoldDB" id="A0A238TC84"/>
<dbReference type="RefSeq" id="WP_143452796.1">
    <property type="nucleotide sequence ID" value="NZ_CP123447.1"/>
</dbReference>
<proteinExistence type="predicted"/>